<dbReference type="InterPro" id="IPR016187">
    <property type="entry name" value="CTDL_fold"/>
</dbReference>
<dbReference type="Pfam" id="PF00193">
    <property type="entry name" value="Xlink"/>
    <property type="match status" value="1"/>
</dbReference>
<evidence type="ECO:0000256" key="17">
    <source>
        <dbReference type="ARBA" id="ARBA00023273"/>
    </source>
</evidence>
<dbReference type="SMART" id="SM00445">
    <property type="entry name" value="LINK"/>
    <property type="match status" value="1"/>
</dbReference>
<evidence type="ECO:0000256" key="11">
    <source>
        <dbReference type="ARBA" id="ARBA00022974"/>
    </source>
</evidence>
<evidence type="ECO:0000256" key="20">
    <source>
        <dbReference type="ARBA" id="ARBA00031179"/>
    </source>
</evidence>
<organism evidence="26 27">
    <name type="scientific">Laticauda laticaudata</name>
    <name type="common">Blue-ringed sea krait</name>
    <name type="synonym">Blue-lipped sea krait</name>
    <dbReference type="NCBI Taxonomy" id="8630"/>
    <lineage>
        <taxon>Eukaryota</taxon>
        <taxon>Metazoa</taxon>
        <taxon>Chordata</taxon>
        <taxon>Craniata</taxon>
        <taxon>Vertebrata</taxon>
        <taxon>Euteleostomi</taxon>
        <taxon>Lepidosauria</taxon>
        <taxon>Squamata</taxon>
        <taxon>Bifurcata</taxon>
        <taxon>Unidentata</taxon>
        <taxon>Episquamata</taxon>
        <taxon>Toxicofera</taxon>
        <taxon>Serpentes</taxon>
        <taxon>Colubroidea</taxon>
        <taxon>Elapidae</taxon>
        <taxon>Laticaudinae</taxon>
        <taxon>Laticauda</taxon>
    </lineage>
</organism>
<evidence type="ECO:0000256" key="12">
    <source>
        <dbReference type="ARBA" id="ARBA00022989"/>
    </source>
</evidence>
<dbReference type="InterPro" id="IPR001231">
    <property type="entry name" value="CD44_antigen"/>
</dbReference>
<comment type="caution">
    <text evidence="24">Lacks conserved residue(s) required for the propagation of feature annotation.</text>
</comment>
<keyword evidence="10" id="KW-0130">Cell adhesion</keyword>
<evidence type="ECO:0000256" key="7">
    <source>
        <dbReference type="ARBA" id="ARBA00022553"/>
    </source>
</evidence>
<dbReference type="InterPro" id="IPR043210">
    <property type="entry name" value="CD44_antigen-like"/>
</dbReference>
<dbReference type="Ensembl" id="ENSLLTT00000014421.1">
    <property type="protein sequence ID" value="ENSLLTP00000013876.1"/>
    <property type="gene ID" value="ENSLLTG00000010645.1"/>
</dbReference>
<dbReference type="Gene3D" id="3.10.100.10">
    <property type="entry name" value="Mannose-Binding Protein A, subunit A"/>
    <property type="match status" value="1"/>
</dbReference>
<evidence type="ECO:0000259" key="25">
    <source>
        <dbReference type="PROSITE" id="PS50963"/>
    </source>
</evidence>
<evidence type="ECO:0000256" key="1">
    <source>
        <dbReference type="ARBA" id="ARBA00004105"/>
    </source>
</evidence>
<evidence type="ECO:0000313" key="27">
    <source>
        <dbReference type="Proteomes" id="UP000694406"/>
    </source>
</evidence>
<evidence type="ECO:0000256" key="3">
    <source>
        <dbReference type="ARBA" id="ARBA00004613"/>
    </source>
</evidence>
<evidence type="ECO:0000256" key="4">
    <source>
        <dbReference type="ARBA" id="ARBA00020474"/>
    </source>
</evidence>
<dbReference type="GO" id="GO:0006954">
    <property type="term" value="P:inflammatory response"/>
    <property type="evidence" value="ECO:0007669"/>
    <property type="project" value="TreeGrafter"/>
</dbReference>
<dbReference type="GO" id="GO:0005576">
    <property type="term" value="C:extracellular region"/>
    <property type="evidence" value="ECO:0007669"/>
    <property type="project" value="UniProtKB-SubCell"/>
</dbReference>
<evidence type="ECO:0000256" key="14">
    <source>
        <dbReference type="ARBA" id="ARBA00023157"/>
    </source>
</evidence>
<keyword evidence="7" id="KW-0597">Phosphoprotein</keyword>
<reference evidence="26" key="2">
    <citation type="submission" date="2025-09" db="UniProtKB">
        <authorList>
            <consortium name="Ensembl"/>
        </authorList>
    </citation>
    <scope>IDENTIFICATION</scope>
</reference>
<dbReference type="GO" id="GO:0035692">
    <property type="term" value="C:macrophage migration inhibitory factor receptor complex"/>
    <property type="evidence" value="ECO:0007669"/>
    <property type="project" value="TreeGrafter"/>
</dbReference>
<dbReference type="GO" id="GO:0070374">
    <property type="term" value="P:positive regulation of ERK1 and ERK2 cascade"/>
    <property type="evidence" value="ECO:0007669"/>
    <property type="project" value="TreeGrafter"/>
</dbReference>
<keyword evidence="15" id="KW-0675">Receptor</keyword>
<evidence type="ECO:0000313" key="26">
    <source>
        <dbReference type="Ensembl" id="ENSLLTP00000013876.1"/>
    </source>
</evidence>
<keyword evidence="12" id="KW-1133">Transmembrane helix</keyword>
<dbReference type="Proteomes" id="UP000694406">
    <property type="component" value="Unplaced"/>
</dbReference>
<evidence type="ECO:0000256" key="6">
    <source>
        <dbReference type="ARBA" id="ARBA00022525"/>
    </source>
</evidence>
<evidence type="ECO:0000256" key="22">
    <source>
        <dbReference type="ARBA" id="ARBA00032514"/>
    </source>
</evidence>
<evidence type="ECO:0000256" key="19">
    <source>
        <dbReference type="ARBA" id="ARBA00029928"/>
    </source>
</evidence>
<dbReference type="GeneTree" id="ENSGT00530000063822"/>
<evidence type="ECO:0000256" key="8">
    <source>
        <dbReference type="ARBA" id="ARBA00022692"/>
    </source>
</evidence>
<evidence type="ECO:0000256" key="21">
    <source>
        <dbReference type="ARBA" id="ARBA00031823"/>
    </source>
</evidence>
<dbReference type="AlphaFoldDB" id="A0A8C5SAT8"/>
<evidence type="ECO:0000256" key="16">
    <source>
        <dbReference type="ARBA" id="ARBA00023180"/>
    </source>
</evidence>
<keyword evidence="14" id="KW-1015">Disulfide bond</keyword>
<dbReference type="GO" id="GO:0004896">
    <property type="term" value="F:cytokine receptor activity"/>
    <property type="evidence" value="ECO:0007669"/>
    <property type="project" value="TreeGrafter"/>
</dbReference>
<evidence type="ECO:0000256" key="13">
    <source>
        <dbReference type="ARBA" id="ARBA00023136"/>
    </source>
</evidence>
<proteinExistence type="predicted"/>
<dbReference type="InterPro" id="IPR016186">
    <property type="entry name" value="C-type_lectin-like/link_sf"/>
</dbReference>
<dbReference type="PANTHER" id="PTHR10225:SF6">
    <property type="entry name" value="CD44 ANTIGEN"/>
    <property type="match status" value="1"/>
</dbReference>
<dbReference type="PROSITE" id="PS50963">
    <property type="entry name" value="LINK_2"/>
    <property type="match status" value="1"/>
</dbReference>
<accession>A0A8C5SAT8</accession>
<dbReference type="InterPro" id="IPR000538">
    <property type="entry name" value="Link_dom"/>
</dbReference>
<keyword evidence="5" id="KW-1003">Cell membrane</keyword>
<evidence type="ECO:0000256" key="9">
    <source>
        <dbReference type="ARBA" id="ARBA00022729"/>
    </source>
</evidence>
<evidence type="ECO:0000256" key="24">
    <source>
        <dbReference type="PROSITE-ProRule" id="PRU00323"/>
    </source>
</evidence>
<evidence type="ECO:0000256" key="18">
    <source>
        <dbReference type="ARBA" id="ARBA00029917"/>
    </source>
</evidence>
<dbReference type="GO" id="GO:0016323">
    <property type="term" value="C:basolateral plasma membrane"/>
    <property type="evidence" value="ECO:0007669"/>
    <property type="project" value="TreeGrafter"/>
</dbReference>
<dbReference type="PRINTS" id="PR00658">
    <property type="entry name" value="CD44"/>
</dbReference>
<reference evidence="26" key="1">
    <citation type="submission" date="2025-08" db="UniProtKB">
        <authorList>
            <consortium name="Ensembl"/>
        </authorList>
    </citation>
    <scope>IDENTIFICATION</scope>
</reference>
<protein>
    <recommendedName>
        <fullName evidence="4">CD44 antigen</fullName>
    </recommendedName>
    <alternativeName>
        <fullName evidence="22">GP90 lymphocyte homing/adhesion receptor</fullName>
    </alternativeName>
    <alternativeName>
        <fullName evidence="21">HUTCH-I</fullName>
    </alternativeName>
    <alternativeName>
        <fullName evidence="23">Hermes antigen</fullName>
    </alternativeName>
    <alternativeName>
        <fullName evidence="20">Hyaluronate receptor</fullName>
    </alternativeName>
    <alternativeName>
        <fullName evidence="18">Phagocytic glycoprotein 1</fullName>
    </alternativeName>
    <alternativeName>
        <fullName evidence="19">Phagocytic glycoprotein I</fullName>
    </alternativeName>
</protein>
<keyword evidence="11" id="KW-0654">Proteoglycan</keyword>
<evidence type="ECO:0000256" key="15">
    <source>
        <dbReference type="ARBA" id="ARBA00023170"/>
    </source>
</evidence>
<name>A0A8C5SAT8_LATLA</name>
<keyword evidence="9" id="KW-0732">Signal</keyword>
<evidence type="ECO:0000256" key="5">
    <source>
        <dbReference type="ARBA" id="ARBA00022475"/>
    </source>
</evidence>
<keyword evidence="6" id="KW-0964">Secreted</keyword>
<dbReference type="SUPFAM" id="SSF56436">
    <property type="entry name" value="C-type lectin-like"/>
    <property type="match status" value="1"/>
</dbReference>
<keyword evidence="16" id="KW-0325">Glycoprotein</keyword>
<feature type="domain" description="Link" evidence="25">
    <location>
        <begin position="20"/>
        <end position="66"/>
    </location>
</feature>
<keyword evidence="27" id="KW-1185">Reference proteome</keyword>
<dbReference type="GO" id="GO:0007155">
    <property type="term" value="P:cell adhesion"/>
    <property type="evidence" value="ECO:0007669"/>
    <property type="project" value="UniProtKB-KW"/>
</dbReference>
<dbReference type="GO" id="GO:0005540">
    <property type="term" value="F:hyaluronic acid binding"/>
    <property type="evidence" value="ECO:0007669"/>
    <property type="project" value="InterPro"/>
</dbReference>
<evidence type="ECO:0000256" key="2">
    <source>
        <dbReference type="ARBA" id="ARBA00004251"/>
    </source>
</evidence>
<evidence type="ECO:0000256" key="23">
    <source>
        <dbReference type="ARBA" id="ARBA00032917"/>
    </source>
</evidence>
<comment type="subcellular location">
    <subcellularLocation>
        <location evidence="2">Cell membrane</location>
        <topology evidence="2">Single-pass type I membrane protein</topology>
    </subcellularLocation>
    <subcellularLocation>
        <location evidence="1">Cell projection</location>
        <location evidence="1">Microvillus</location>
    </subcellularLocation>
    <subcellularLocation>
        <location evidence="3">Secreted</location>
    </subcellularLocation>
</comment>
<dbReference type="GO" id="GO:0005902">
    <property type="term" value="C:microvillus"/>
    <property type="evidence" value="ECO:0007669"/>
    <property type="project" value="UniProtKB-SubCell"/>
</dbReference>
<dbReference type="PANTHER" id="PTHR10225">
    <property type="entry name" value="HYALURONAN RECEPTOR"/>
    <property type="match status" value="1"/>
</dbReference>
<sequence length="66" mass="7640">GHLFLSHTMIDLNISCRYAGIFHVEKNQRYSLTREEAVQLCEALNSTIPTFEQMQKAFTLGFETCR</sequence>
<keyword evidence="8" id="KW-0812">Transmembrane</keyword>
<evidence type="ECO:0000256" key="10">
    <source>
        <dbReference type="ARBA" id="ARBA00022889"/>
    </source>
</evidence>
<keyword evidence="13" id="KW-0472">Membrane</keyword>
<keyword evidence="17" id="KW-0966">Cell projection</keyword>